<dbReference type="EMBL" id="BLAL01000034">
    <property type="protein sequence ID" value="GES77978.1"/>
    <property type="molecule type" value="Genomic_DNA"/>
</dbReference>
<dbReference type="Proteomes" id="UP000615446">
    <property type="component" value="Unassembled WGS sequence"/>
</dbReference>
<protein>
    <submittedName>
        <fullName evidence="1">Uncharacterized protein</fullName>
    </submittedName>
</protein>
<name>A0A8H3KXT5_9GLOM</name>
<reference evidence="1" key="1">
    <citation type="submission" date="2019-10" db="EMBL/GenBank/DDBJ databases">
        <title>Conservation and host-specific expression of non-tandemly repeated heterogenous ribosome RNA gene in arbuscular mycorrhizal fungi.</title>
        <authorList>
            <person name="Maeda T."/>
            <person name="Kobayashi Y."/>
            <person name="Nakagawa T."/>
            <person name="Ezawa T."/>
            <person name="Yamaguchi K."/>
            <person name="Bino T."/>
            <person name="Nishimoto Y."/>
            <person name="Shigenobu S."/>
            <person name="Kawaguchi M."/>
        </authorList>
    </citation>
    <scope>NUCLEOTIDE SEQUENCE</scope>
    <source>
        <strain evidence="1">HR1</strain>
    </source>
</reference>
<evidence type="ECO:0000313" key="1">
    <source>
        <dbReference type="EMBL" id="GES77978.1"/>
    </source>
</evidence>
<dbReference type="OrthoDB" id="2398155at2759"/>
<sequence>MGTWFDYYYKVWASKKPTKLLAQFESYRIKKLPFNNEIYEQFDNDILIIVNIAPPIIESEEQEIGNTEQNEIERILEDLQEISDYITIE</sequence>
<comment type="caution">
    <text evidence="1">The sequence shown here is derived from an EMBL/GenBank/DDBJ whole genome shotgun (WGS) entry which is preliminary data.</text>
</comment>
<accession>A0A8H3KXT5</accession>
<proteinExistence type="predicted"/>
<evidence type="ECO:0000313" key="2">
    <source>
        <dbReference type="Proteomes" id="UP000615446"/>
    </source>
</evidence>
<gene>
    <name evidence="1" type="ORF">RCL2_000530100</name>
</gene>
<dbReference type="AlphaFoldDB" id="A0A8H3KXT5"/>
<organism evidence="1 2">
    <name type="scientific">Rhizophagus clarus</name>
    <dbReference type="NCBI Taxonomy" id="94130"/>
    <lineage>
        <taxon>Eukaryota</taxon>
        <taxon>Fungi</taxon>
        <taxon>Fungi incertae sedis</taxon>
        <taxon>Mucoromycota</taxon>
        <taxon>Glomeromycotina</taxon>
        <taxon>Glomeromycetes</taxon>
        <taxon>Glomerales</taxon>
        <taxon>Glomeraceae</taxon>
        <taxon>Rhizophagus</taxon>
    </lineage>
</organism>